<reference evidence="1 2" key="1">
    <citation type="submission" date="2019-12" db="EMBL/GenBank/DDBJ databases">
        <authorList>
            <person name="Alioto T."/>
            <person name="Alioto T."/>
            <person name="Gomez Garrido J."/>
        </authorList>
    </citation>
    <scope>NUCLEOTIDE SEQUENCE [LARGE SCALE GENOMIC DNA]</scope>
</reference>
<dbReference type="Proteomes" id="UP000594638">
    <property type="component" value="Unassembled WGS sequence"/>
</dbReference>
<name>A0A8S0TXR7_OLEEU</name>
<evidence type="ECO:0000313" key="2">
    <source>
        <dbReference type="Proteomes" id="UP000594638"/>
    </source>
</evidence>
<protein>
    <submittedName>
        <fullName evidence="1">Beta-glucosidase-like</fullName>
    </submittedName>
</protein>
<proteinExistence type="predicted"/>
<dbReference type="Gramene" id="OE9A076034T1">
    <property type="protein sequence ID" value="OE9A076034C1"/>
    <property type="gene ID" value="OE9A076034"/>
</dbReference>
<keyword evidence="2" id="KW-1185">Reference proteome</keyword>
<accession>A0A8S0TXR7</accession>
<evidence type="ECO:0000313" key="1">
    <source>
        <dbReference type="EMBL" id="CAA3011034.1"/>
    </source>
</evidence>
<dbReference type="AlphaFoldDB" id="A0A8S0TXR7"/>
<gene>
    <name evidence="1" type="ORF">OLEA9_A076034</name>
</gene>
<comment type="caution">
    <text evidence="1">The sequence shown here is derived from an EMBL/GenBank/DDBJ whole genome shotgun (WGS) entry which is preliminary data.</text>
</comment>
<sequence>MDVQSNLLLITSADESPVNGQLGSYTQTKIKRSDFPDHFAFGAATSAYQIYWTTMVTSLEQTDIPSRKINDASMEVPIYPCAKFLPVVEANNLQNVTLRMIHQLPPLQGNPLPYLLREEHGNRGIKLVNQLHDILPNILEAPQITFTCHHPVKHNEGIRFYHYPIQTQLFT</sequence>
<organism evidence="1 2">
    <name type="scientific">Olea europaea subsp. europaea</name>
    <dbReference type="NCBI Taxonomy" id="158383"/>
    <lineage>
        <taxon>Eukaryota</taxon>
        <taxon>Viridiplantae</taxon>
        <taxon>Streptophyta</taxon>
        <taxon>Embryophyta</taxon>
        <taxon>Tracheophyta</taxon>
        <taxon>Spermatophyta</taxon>
        <taxon>Magnoliopsida</taxon>
        <taxon>eudicotyledons</taxon>
        <taxon>Gunneridae</taxon>
        <taxon>Pentapetalae</taxon>
        <taxon>asterids</taxon>
        <taxon>lamiids</taxon>
        <taxon>Lamiales</taxon>
        <taxon>Oleaceae</taxon>
        <taxon>Oleeae</taxon>
        <taxon>Olea</taxon>
    </lineage>
</organism>
<dbReference type="EMBL" id="CACTIH010007356">
    <property type="protein sequence ID" value="CAA3011034.1"/>
    <property type="molecule type" value="Genomic_DNA"/>
</dbReference>